<comment type="caution">
    <text evidence="3">The sequence shown here is derived from an EMBL/GenBank/DDBJ whole genome shotgun (WGS) entry which is preliminary data.</text>
</comment>
<protein>
    <recommendedName>
        <fullName evidence="2">DUF8158 domain-containing protein</fullName>
    </recommendedName>
</protein>
<proteinExistence type="predicted"/>
<dbReference type="AlphaFoldDB" id="A0A3M0CFE0"/>
<feature type="domain" description="DUF8158" evidence="2">
    <location>
        <begin position="2"/>
        <end position="110"/>
    </location>
</feature>
<reference evidence="3 4" key="1">
    <citation type="journal article" date="2015" name="Stand. Genomic Sci.">
        <title>Genomic Encyclopedia of Bacterial and Archaeal Type Strains, Phase III: the genomes of soil and plant-associated and newly described type strains.</title>
        <authorList>
            <person name="Whitman W.B."/>
            <person name="Woyke T."/>
            <person name="Klenk H.P."/>
            <person name="Zhou Y."/>
            <person name="Lilburn T.G."/>
            <person name="Beck B.J."/>
            <person name="De Vos P."/>
            <person name="Vandamme P."/>
            <person name="Eisen J.A."/>
            <person name="Garrity G."/>
            <person name="Hugenholtz P."/>
            <person name="Kyrpides N.C."/>
        </authorList>
    </citation>
    <scope>NUCLEOTIDE SEQUENCE [LARGE SCALE GENOMIC DNA]</scope>
    <source>
        <strain evidence="3 4">CGMCC 1.10124</strain>
    </source>
</reference>
<sequence length="110" mass="12319">MMTDAEPLYDVRERTGNPEHPSVADVVDLVLERSENPRVDHQDAHLDEAMATVVDRYGSETIRTVIHRILVEEYPFRTATADLDVDNVDGVRIGTAAGQFLAELNARQDD</sequence>
<feature type="region of interest" description="Disordered" evidence="1">
    <location>
        <begin position="1"/>
        <end position="21"/>
    </location>
</feature>
<organism evidence="3 4">
    <name type="scientific">Haloplanus aerogenes</name>
    <dbReference type="NCBI Taxonomy" id="660522"/>
    <lineage>
        <taxon>Archaea</taxon>
        <taxon>Methanobacteriati</taxon>
        <taxon>Methanobacteriota</taxon>
        <taxon>Stenosarchaea group</taxon>
        <taxon>Halobacteria</taxon>
        <taxon>Halobacteriales</taxon>
        <taxon>Haloferacaceae</taxon>
        <taxon>Haloplanus</taxon>
    </lineage>
</organism>
<evidence type="ECO:0000313" key="4">
    <source>
        <dbReference type="Proteomes" id="UP000277326"/>
    </source>
</evidence>
<evidence type="ECO:0000256" key="1">
    <source>
        <dbReference type="SAM" id="MobiDB-lite"/>
    </source>
</evidence>
<dbReference type="EMBL" id="REFS01000011">
    <property type="protein sequence ID" value="RMB08304.1"/>
    <property type="molecule type" value="Genomic_DNA"/>
</dbReference>
<gene>
    <name evidence="3" type="ORF">ATH50_3634</name>
</gene>
<evidence type="ECO:0000313" key="3">
    <source>
        <dbReference type="EMBL" id="RMB08304.1"/>
    </source>
</evidence>
<dbReference type="InterPro" id="IPR058471">
    <property type="entry name" value="DUF8158"/>
</dbReference>
<evidence type="ECO:0000259" key="2">
    <source>
        <dbReference type="Pfam" id="PF26488"/>
    </source>
</evidence>
<name>A0A3M0CFE0_9EURY</name>
<accession>A0A3M0CFE0</accession>
<dbReference type="Pfam" id="PF26488">
    <property type="entry name" value="DUF8158"/>
    <property type="match status" value="1"/>
</dbReference>
<dbReference type="Proteomes" id="UP000277326">
    <property type="component" value="Unassembled WGS sequence"/>
</dbReference>